<comment type="caution">
    <text evidence="1">The sequence shown here is derived from an EMBL/GenBank/DDBJ whole genome shotgun (WGS) entry which is preliminary data.</text>
</comment>
<dbReference type="Proteomes" id="UP001187346">
    <property type="component" value="Unassembled WGS sequence"/>
</dbReference>
<evidence type="ECO:0000313" key="2">
    <source>
        <dbReference type="Proteomes" id="UP001187346"/>
    </source>
</evidence>
<dbReference type="RefSeq" id="WP_317771106.1">
    <property type="nucleotide sequence ID" value="NZ_JAWMAJ010000028.1"/>
</dbReference>
<name>A0ABU4FB61_9ACTN</name>
<protein>
    <submittedName>
        <fullName evidence="1">Uncharacterized protein</fullName>
    </submittedName>
</protein>
<reference evidence="1 2" key="1">
    <citation type="submission" date="2023-10" db="EMBL/GenBank/DDBJ databases">
        <title>Characterization of rhizosphere-enriched actinobacteria from wheat plants lab-grown on chernevaya soil.</title>
        <authorList>
            <person name="Tikhonova E.N."/>
            <person name="Konopkin A."/>
            <person name="Kravchenko I.K."/>
        </authorList>
    </citation>
    <scope>NUCLEOTIDE SEQUENCE [LARGE SCALE GENOMIC DNA]</scope>
    <source>
        <strain evidence="1 2">RR29</strain>
    </source>
</reference>
<organism evidence="1 2">
    <name type="scientific">Streptomyces prunicolor</name>
    <dbReference type="NCBI Taxonomy" id="67348"/>
    <lineage>
        <taxon>Bacteria</taxon>
        <taxon>Bacillati</taxon>
        <taxon>Actinomycetota</taxon>
        <taxon>Actinomycetes</taxon>
        <taxon>Kitasatosporales</taxon>
        <taxon>Streptomycetaceae</taxon>
        <taxon>Streptomyces</taxon>
    </lineage>
</organism>
<sequence length="157" mass="17543">MMTSTFLVPAASALLGALMYRHHRQVFAWTRRMRRKDETNTEYDKPSAWLADLYAAQCGLAQKPCAAEDFKDIATIGNMLAGIADHTEGVRFELTRVVESVRGYVATALPAQGPAVRVGLPEHRTRLEQAMRQEAARDELAHAILAAEQRIKDLRHS</sequence>
<dbReference type="EMBL" id="JAWMAJ010000028">
    <property type="protein sequence ID" value="MDV7216530.1"/>
    <property type="molecule type" value="Genomic_DNA"/>
</dbReference>
<gene>
    <name evidence="1" type="ORF">R5A26_11260</name>
</gene>
<evidence type="ECO:0000313" key="1">
    <source>
        <dbReference type="EMBL" id="MDV7216530.1"/>
    </source>
</evidence>
<proteinExistence type="predicted"/>
<keyword evidence="2" id="KW-1185">Reference proteome</keyword>
<accession>A0ABU4FB61</accession>